<reference evidence="1 2" key="1">
    <citation type="submission" date="2020-10" db="EMBL/GenBank/DDBJ databases">
        <title>Plant Genome Project.</title>
        <authorList>
            <person name="Zhang R.-G."/>
        </authorList>
    </citation>
    <scope>NUCLEOTIDE SEQUENCE [LARGE SCALE GENOMIC DNA]</scope>
    <source>
        <strain evidence="1">FAFU-HL-1</strain>
        <tissue evidence="1">Leaf</tissue>
    </source>
</reference>
<dbReference type="AlphaFoldDB" id="A0A835J863"/>
<proteinExistence type="predicted"/>
<dbReference type="EMBL" id="JADGMS010000016">
    <property type="protein sequence ID" value="KAF9665323.1"/>
    <property type="molecule type" value="Genomic_DNA"/>
</dbReference>
<comment type="caution">
    <text evidence="1">The sequence shown here is derived from an EMBL/GenBank/DDBJ whole genome shotgun (WGS) entry which is preliminary data.</text>
</comment>
<sequence>MKLLDLQDTNLGRHIQVALSLARNLLTGFEQSFDVLAWNNLRSMHLYSNKLKGSPSNSTTSTFLANFTELEILRFEQNKINDVFPSWMGFYFLKLSLGKA</sequence>
<accession>A0A835J863</accession>
<evidence type="ECO:0000313" key="2">
    <source>
        <dbReference type="Proteomes" id="UP000657918"/>
    </source>
</evidence>
<gene>
    <name evidence="1" type="ORF">SADUNF_Sadunf16G0110800</name>
</gene>
<organism evidence="1 2">
    <name type="scientific">Salix dunnii</name>
    <dbReference type="NCBI Taxonomy" id="1413687"/>
    <lineage>
        <taxon>Eukaryota</taxon>
        <taxon>Viridiplantae</taxon>
        <taxon>Streptophyta</taxon>
        <taxon>Embryophyta</taxon>
        <taxon>Tracheophyta</taxon>
        <taxon>Spermatophyta</taxon>
        <taxon>Magnoliopsida</taxon>
        <taxon>eudicotyledons</taxon>
        <taxon>Gunneridae</taxon>
        <taxon>Pentapetalae</taxon>
        <taxon>rosids</taxon>
        <taxon>fabids</taxon>
        <taxon>Malpighiales</taxon>
        <taxon>Salicaceae</taxon>
        <taxon>Saliceae</taxon>
        <taxon>Salix</taxon>
    </lineage>
</organism>
<dbReference type="SUPFAM" id="SSF52058">
    <property type="entry name" value="L domain-like"/>
    <property type="match status" value="1"/>
</dbReference>
<name>A0A835J863_9ROSI</name>
<keyword evidence="2" id="KW-1185">Reference proteome</keyword>
<dbReference type="Proteomes" id="UP000657918">
    <property type="component" value="Chromosome 16"/>
</dbReference>
<dbReference type="InterPro" id="IPR032675">
    <property type="entry name" value="LRR_dom_sf"/>
</dbReference>
<evidence type="ECO:0000313" key="1">
    <source>
        <dbReference type="EMBL" id="KAF9665323.1"/>
    </source>
</evidence>
<protein>
    <submittedName>
        <fullName evidence="1">Uncharacterized protein</fullName>
    </submittedName>
</protein>
<dbReference type="Gene3D" id="3.80.10.10">
    <property type="entry name" value="Ribonuclease Inhibitor"/>
    <property type="match status" value="1"/>
</dbReference>